<dbReference type="EMBL" id="NFZS01000006">
    <property type="protein sequence ID" value="RAO74558.1"/>
    <property type="molecule type" value="Genomic_DNA"/>
</dbReference>
<name>A0A328NVX8_9GAMM</name>
<organism evidence="2 3">
    <name type="scientific">Dyella jiangningensis</name>
    <dbReference type="NCBI Taxonomy" id="1379159"/>
    <lineage>
        <taxon>Bacteria</taxon>
        <taxon>Pseudomonadati</taxon>
        <taxon>Pseudomonadota</taxon>
        <taxon>Gammaproteobacteria</taxon>
        <taxon>Lysobacterales</taxon>
        <taxon>Rhodanobacteraceae</taxon>
        <taxon>Dyella</taxon>
    </lineage>
</organism>
<feature type="chain" id="PRO_5016357586" description="Sel1 repeat family protein" evidence="1">
    <location>
        <begin position="18"/>
        <end position="275"/>
    </location>
</feature>
<dbReference type="AlphaFoldDB" id="A0A328NVX8"/>
<reference evidence="2 3" key="1">
    <citation type="journal article" date="2018" name="Genet. Mol. Biol.">
        <title>The genome sequence of Dyella jiangningensis FCAV SCS01 from a lignocellulose-decomposing microbial consortium metagenome reveals potential for biotechnological applications.</title>
        <authorList>
            <person name="Desiderato J.G."/>
            <person name="Alvarenga D.O."/>
            <person name="Constancio M.T.L."/>
            <person name="Alves L.M.C."/>
            <person name="Varani A.M."/>
        </authorList>
    </citation>
    <scope>NUCLEOTIDE SEQUENCE [LARGE SCALE GENOMIC DNA]</scope>
    <source>
        <strain evidence="2 3">FCAV SCS01</strain>
    </source>
</reference>
<feature type="signal peptide" evidence="1">
    <location>
        <begin position="1"/>
        <end position="17"/>
    </location>
</feature>
<accession>A0A328NVX8</accession>
<keyword evidence="1" id="KW-0732">Signal</keyword>
<proteinExistence type="predicted"/>
<protein>
    <recommendedName>
        <fullName evidence="4">Sel1 repeat family protein</fullName>
    </recommendedName>
</protein>
<dbReference type="InterPro" id="IPR011990">
    <property type="entry name" value="TPR-like_helical_dom_sf"/>
</dbReference>
<evidence type="ECO:0000313" key="2">
    <source>
        <dbReference type="EMBL" id="RAO74558.1"/>
    </source>
</evidence>
<keyword evidence="3" id="KW-1185">Reference proteome</keyword>
<gene>
    <name evidence="2" type="ORF">CA260_19410</name>
</gene>
<dbReference type="SUPFAM" id="SSF81901">
    <property type="entry name" value="HCP-like"/>
    <property type="match status" value="1"/>
</dbReference>
<dbReference type="Gene3D" id="1.25.40.10">
    <property type="entry name" value="Tetratricopeptide repeat domain"/>
    <property type="match status" value="1"/>
</dbReference>
<dbReference type="Proteomes" id="UP000248926">
    <property type="component" value="Unassembled WGS sequence"/>
</dbReference>
<dbReference type="OrthoDB" id="7063913at2"/>
<evidence type="ECO:0000313" key="3">
    <source>
        <dbReference type="Proteomes" id="UP000248926"/>
    </source>
</evidence>
<sequence>MAMLLGLLVGAAHAAFAQEAPTGQPVTNPKELRELDKFEEMMSMPGVATQHRDIYYRELAMEAYKNGARERAFKMFMRAASYADKPSQAAVAHMYWDGIGTSVDRPRAYAWMDLAASRGYVRFIAKREYYWSQLTEAERAQALRVGEDVYAEYDDKIALHRLEMELEFIRRNPIGSHVGFKGNGKVMGFGGSTIFTGGGSTGMSRPGGRGGASGANGGFDMMGPSMASLTEFYRPSVWKINEYAKFKDLQWQVRVESRPTVEVGDAQNVATPPAR</sequence>
<dbReference type="RefSeq" id="WP_111984734.1">
    <property type="nucleotide sequence ID" value="NZ_NFZS01000006.1"/>
</dbReference>
<comment type="caution">
    <text evidence="2">The sequence shown here is derived from an EMBL/GenBank/DDBJ whole genome shotgun (WGS) entry which is preliminary data.</text>
</comment>
<evidence type="ECO:0000256" key="1">
    <source>
        <dbReference type="SAM" id="SignalP"/>
    </source>
</evidence>
<evidence type="ECO:0008006" key="4">
    <source>
        <dbReference type="Google" id="ProtNLM"/>
    </source>
</evidence>